<evidence type="ECO:0000313" key="3">
    <source>
        <dbReference type="Proteomes" id="UP000218944"/>
    </source>
</evidence>
<protein>
    <submittedName>
        <fullName evidence="2">Uncharacterized protein</fullName>
    </submittedName>
</protein>
<dbReference type="Proteomes" id="UP000218944">
    <property type="component" value="Unassembled WGS sequence"/>
</dbReference>
<keyword evidence="1" id="KW-0812">Transmembrane</keyword>
<proteinExistence type="predicted"/>
<gene>
    <name evidence="2" type="ORF">CK936_23260</name>
</gene>
<dbReference type="EMBL" id="NSJV01000441">
    <property type="protein sequence ID" value="PAU46595.1"/>
    <property type="molecule type" value="Genomic_DNA"/>
</dbReference>
<organism evidence="2 3">
    <name type="scientific">Streptomyces albireticuli</name>
    <dbReference type="NCBI Taxonomy" id="1940"/>
    <lineage>
        <taxon>Bacteria</taxon>
        <taxon>Bacillati</taxon>
        <taxon>Actinomycetota</taxon>
        <taxon>Actinomycetes</taxon>
        <taxon>Kitasatosporales</taxon>
        <taxon>Streptomycetaceae</taxon>
        <taxon>Streptomyces</taxon>
    </lineage>
</organism>
<dbReference type="AlphaFoldDB" id="A0A2A2D502"/>
<dbReference type="RefSeq" id="WP_095582894.1">
    <property type="nucleotide sequence ID" value="NZ_JAJQQQ010000018.1"/>
</dbReference>
<evidence type="ECO:0000313" key="2">
    <source>
        <dbReference type="EMBL" id="PAU46595.1"/>
    </source>
</evidence>
<feature type="transmembrane region" description="Helical" evidence="1">
    <location>
        <begin position="20"/>
        <end position="39"/>
    </location>
</feature>
<evidence type="ECO:0000256" key="1">
    <source>
        <dbReference type="SAM" id="Phobius"/>
    </source>
</evidence>
<reference evidence="2 3" key="1">
    <citation type="submission" date="2017-08" db="EMBL/GenBank/DDBJ databases">
        <title>Genome sequence of Streptomyces albireticuli NRRL B-1670.</title>
        <authorList>
            <person name="Graham D.E."/>
            <person name="Mahan K.M."/>
            <person name="Klingeman D.M."/>
            <person name="Hettich R.L."/>
            <person name="Parry R.J."/>
            <person name="Spain J.C."/>
        </authorList>
    </citation>
    <scope>NUCLEOTIDE SEQUENCE [LARGE SCALE GENOMIC DNA]</scope>
    <source>
        <strain evidence="2 3">NRRL B-1670</strain>
    </source>
</reference>
<sequence>MPALTAARPGPPRRLGVPEAVVLIVVIVLAALLAAHGGTVTRAPAILGLLCGAGLAGALVLRCSTGTAPGRLLRSAGVLAGAAQG</sequence>
<keyword evidence="1" id="KW-0472">Membrane</keyword>
<accession>A0A2A2D502</accession>
<comment type="caution">
    <text evidence="2">The sequence shown here is derived from an EMBL/GenBank/DDBJ whole genome shotgun (WGS) entry which is preliminary data.</text>
</comment>
<keyword evidence="3" id="KW-1185">Reference proteome</keyword>
<name>A0A2A2D502_9ACTN</name>
<feature type="transmembrane region" description="Helical" evidence="1">
    <location>
        <begin position="45"/>
        <end position="64"/>
    </location>
</feature>
<keyword evidence="1" id="KW-1133">Transmembrane helix</keyword>